<evidence type="ECO:0000256" key="2">
    <source>
        <dbReference type="SAM" id="SignalP"/>
    </source>
</evidence>
<dbReference type="Proteomes" id="UP000240760">
    <property type="component" value="Unassembled WGS sequence"/>
</dbReference>
<evidence type="ECO:0000313" key="4">
    <source>
        <dbReference type="Proteomes" id="UP000240760"/>
    </source>
</evidence>
<feature type="signal peptide" evidence="2">
    <location>
        <begin position="1"/>
        <end position="25"/>
    </location>
</feature>
<feature type="chain" id="PRO_5015556610" description="Hydrophobin" evidence="2">
    <location>
        <begin position="26"/>
        <end position="197"/>
    </location>
</feature>
<keyword evidence="4" id="KW-1185">Reference proteome</keyword>
<accession>A0A2T4BT84</accession>
<protein>
    <recommendedName>
        <fullName evidence="5">Hydrophobin</fullName>
    </recommendedName>
</protein>
<dbReference type="AlphaFoldDB" id="A0A2T4BT84"/>
<reference evidence="3 4" key="1">
    <citation type="submission" date="2016-07" db="EMBL/GenBank/DDBJ databases">
        <title>Multiple horizontal gene transfer events from other fungi enriched the ability of initially mycotrophic Trichoderma (Ascomycota) to feed on dead plant biomass.</title>
        <authorList>
            <consortium name="DOE Joint Genome Institute"/>
            <person name="Aerts A."/>
            <person name="Atanasova L."/>
            <person name="Chenthamara K."/>
            <person name="Zhang J."/>
            <person name="Grujic M."/>
            <person name="Henrissat B."/>
            <person name="Kuo A."/>
            <person name="Salamov A."/>
            <person name="Lipzen A."/>
            <person name="Labutti K."/>
            <person name="Barry K."/>
            <person name="Miao Y."/>
            <person name="Rahimi M.J."/>
            <person name="Shen Q."/>
            <person name="Grigoriev I.V."/>
            <person name="Kubicek C.P."/>
            <person name="Druzhinina I.S."/>
        </authorList>
    </citation>
    <scope>NUCLEOTIDE SEQUENCE [LARGE SCALE GENOMIC DNA]</scope>
    <source>
        <strain evidence="3 4">ATCC 18648</strain>
    </source>
</reference>
<evidence type="ECO:0008006" key="5">
    <source>
        <dbReference type="Google" id="ProtNLM"/>
    </source>
</evidence>
<evidence type="ECO:0000313" key="3">
    <source>
        <dbReference type="EMBL" id="PTB72508.1"/>
    </source>
</evidence>
<keyword evidence="2" id="KW-0732">Signal</keyword>
<dbReference type="EMBL" id="KZ679141">
    <property type="protein sequence ID" value="PTB72508.1"/>
    <property type="molecule type" value="Genomic_DNA"/>
</dbReference>
<evidence type="ECO:0000256" key="1">
    <source>
        <dbReference type="SAM" id="MobiDB-lite"/>
    </source>
</evidence>
<feature type="region of interest" description="Disordered" evidence="1">
    <location>
        <begin position="175"/>
        <end position="197"/>
    </location>
</feature>
<organism evidence="3 4">
    <name type="scientific">Trichoderma longibrachiatum ATCC 18648</name>
    <dbReference type="NCBI Taxonomy" id="983965"/>
    <lineage>
        <taxon>Eukaryota</taxon>
        <taxon>Fungi</taxon>
        <taxon>Dikarya</taxon>
        <taxon>Ascomycota</taxon>
        <taxon>Pezizomycotina</taxon>
        <taxon>Sordariomycetes</taxon>
        <taxon>Hypocreomycetidae</taxon>
        <taxon>Hypocreales</taxon>
        <taxon>Hypocreaceae</taxon>
        <taxon>Trichoderma</taxon>
    </lineage>
</organism>
<sequence length="197" mass="21271">MERQRRLPLCLCLSLFSEISVLISASPAVAARSGSEQKDLDLDLDWAGAGEFSLRNPGQVGLRSGVDDQSCCGAVPGSRTVSVPVLSPSSGGCSPFFTGRLSSQYLHLQWLERYLGCDSPQTLCTGYALAQPLYPHVVMIHARHVCGLQSIIKGCIFASSFKPQLCPAMPSYAQRRPERPVPAGRQSVPQQLEPAID</sequence>
<proteinExistence type="predicted"/>
<name>A0A2T4BT84_TRILO</name>
<gene>
    <name evidence="3" type="ORF">M440DRAFT_1448530</name>
</gene>